<dbReference type="PANTHER" id="PTHR31834:SF1">
    <property type="entry name" value="INITIATION-SPECIFIC ALPHA-1,6-MANNOSYLTRANSFERASE"/>
    <property type="match status" value="1"/>
</dbReference>
<dbReference type="OrthoDB" id="277808at2"/>
<dbReference type="InterPro" id="IPR029044">
    <property type="entry name" value="Nucleotide-diphossugar_trans"/>
</dbReference>
<evidence type="ECO:0000313" key="1">
    <source>
        <dbReference type="EMBL" id="PTM60974.1"/>
    </source>
</evidence>
<name>A0A2T4ZGE0_9HYPH</name>
<dbReference type="AlphaFoldDB" id="A0A2T4ZGE0"/>
<dbReference type="Gene3D" id="3.90.550.20">
    <property type="match status" value="1"/>
</dbReference>
<proteinExistence type="predicted"/>
<organism evidence="1 2">
    <name type="scientific">Phreatobacter oligotrophus</name>
    <dbReference type="NCBI Taxonomy" id="1122261"/>
    <lineage>
        <taxon>Bacteria</taxon>
        <taxon>Pseudomonadati</taxon>
        <taxon>Pseudomonadota</taxon>
        <taxon>Alphaproteobacteria</taxon>
        <taxon>Hyphomicrobiales</taxon>
        <taxon>Phreatobacteraceae</taxon>
        <taxon>Phreatobacter</taxon>
    </lineage>
</organism>
<comment type="caution">
    <text evidence="1">The sequence shown here is derived from an EMBL/GenBank/DDBJ whole genome shotgun (WGS) entry which is preliminary data.</text>
</comment>
<sequence>MIPLVLHQTWKSAELPADLAAYQQSFRAQNPGLDLRFYDDAAMDGFVAERFPEHRALYDSFRFPVQKADFFRVLVVLAEGGIYADMDMECLAPLAPVLATDKALFGIEARVMPMRQRELGYEQPYQIANCIFAAPAGHPFLAGFVADMAARIAAAPVEDRSRIEDATGPRALTRYFYRVKPRDVAVLHQVIWVPPDLYADRAWLASRILCRHHFRGSWKSGEEPTFWRRLVERNRLPPPFPRSLHRDFGWGA</sequence>
<dbReference type="EMBL" id="PZZL01000002">
    <property type="protein sequence ID" value="PTM60974.1"/>
    <property type="molecule type" value="Genomic_DNA"/>
</dbReference>
<gene>
    <name evidence="1" type="ORF">C8P69_102359</name>
</gene>
<keyword evidence="1" id="KW-0808">Transferase</keyword>
<reference evidence="1 2" key="1">
    <citation type="submission" date="2018-04" db="EMBL/GenBank/DDBJ databases">
        <title>Genomic Encyclopedia of Archaeal and Bacterial Type Strains, Phase II (KMG-II): from individual species to whole genera.</title>
        <authorList>
            <person name="Goeker M."/>
        </authorList>
    </citation>
    <scope>NUCLEOTIDE SEQUENCE [LARGE SCALE GENOMIC DNA]</scope>
    <source>
        <strain evidence="1 2">DSM 25521</strain>
    </source>
</reference>
<dbReference type="SUPFAM" id="SSF53448">
    <property type="entry name" value="Nucleotide-diphospho-sugar transferases"/>
    <property type="match status" value="1"/>
</dbReference>
<dbReference type="Pfam" id="PF04488">
    <property type="entry name" value="Gly_transf_sug"/>
    <property type="match status" value="1"/>
</dbReference>
<dbReference type="InterPro" id="IPR039367">
    <property type="entry name" value="Och1-like"/>
</dbReference>
<evidence type="ECO:0000313" key="2">
    <source>
        <dbReference type="Proteomes" id="UP000241808"/>
    </source>
</evidence>
<dbReference type="InterPro" id="IPR007577">
    <property type="entry name" value="GlycoTrfase_DXD_sugar-bd_CS"/>
</dbReference>
<accession>A0A2T4ZGE0</accession>
<dbReference type="Proteomes" id="UP000241808">
    <property type="component" value="Unassembled WGS sequence"/>
</dbReference>
<keyword evidence="2" id="KW-1185">Reference proteome</keyword>
<dbReference type="PANTHER" id="PTHR31834">
    <property type="entry name" value="INITIATION-SPECIFIC ALPHA-1,6-MANNOSYLTRANSFERASE"/>
    <property type="match status" value="1"/>
</dbReference>
<dbReference type="GO" id="GO:0006487">
    <property type="term" value="P:protein N-linked glycosylation"/>
    <property type="evidence" value="ECO:0007669"/>
    <property type="project" value="TreeGrafter"/>
</dbReference>
<protein>
    <submittedName>
        <fullName evidence="1">Glycosyl transferase-like sugar-binding protein</fullName>
    </submittedName>
</protein>
<dbReference type="RefSeq" id="WP_108174902.1">
    <property type="nucleotide sequence ID" value="NZ_PZZL01000002.1"/>
</dbReference>
<dbReference type="GO" id="GO:0000009">
    <property type="term" value="F:alpha-1,6-mannosyltransferase activity"/>
    <property type="evidence" value="ECO:0007669"/>
    <property type="project" value="InterPro"/>
</dbReference>